<reference evidence="7 8" key="1">
    <citation type="journal article" date="2015" name="Int. J. Syst. Evol. Microbiol.">
        <title>Aestuariivita atlantica sp. nov., isolated from deep sea sediment of the Atlantic Ocean.</title>
        <authorList>
            <person name="Li G."/>
            <person name="Lai Q."/>
            <person name="Du Y."/>
            <person name="Liu X."/>
            <person name="Sun F."/>
            <person name="Shao Z."/>
        </authorList>
    </citation>
    <scope>NUCLEOTIDE SEQUENCE [LARGE SCALE GENOMIC DNA]</scope>
    <source>
        <strain evidence="7 8">22II-S11-z3</strain>
    </source>
</reference>
<dbReference type="Pfam" id="PF06146">
    <property type="entry name" value="PsiE"/>
    <property type="match status" value="1"/>
</dbReference>
<gene>
    <name evidence="7" type="ORF">ATO11_20070</name>
</gene>
<evidence type="ECO:0000313" key="7">
    <source>
        <dbReference type="EMBL" id="KNG91942.1"/>
    </source>
</evidence>
<dbReference type="AlphaFoldDB" id="A0A0L1JJQ8"/>
<evidence type="ECO:0000256" key="4">
    <source>
        <dbReference type="ARBA" id="ARBA00022989"/>
    </source>
</evidence>
<evidence type="ECO:0000256" key="1">
    <source>
        <dbReference type="ARBA" id="ARBA00004651"/>
    </source>
</evidence>
<dbReference type="RefSeq" id="WP_050532689.1">
    <property type="nucleotide sequence ID" value="NZ_AQQZ01000022.1"/>
</dbReference>
<keyword evidence="8" id="KW-1185">Reference proteome</keyword>
<keyword evidence="2" id="KW-1003">Cell membrane</keyword>
<dbReference type="EMBL" id="AQQZ01000022">
    <property type="protein sequence ID" value="KNG91942.1"/>
    <property type="molecule type" value="Genomic_DNA"/>
</dbReference>
<feature type="transmembrane region" description="Helical" evidence="6">
    <location>
        <begin position="21"/>
        <end position="46"/>
    </location>
</feature>
<evidence type="ECO:0000313" key="8">
    <source>
        <dbReference type="Proteomes" id="UP000036938"/>
    </source>
</evidence>
<organism evidence="7 8">
    <name type="scientific">Pseudaestuariivita atlantica</name>
    <dbReference type="NCBI Taxonomy" id="1317121"/>
    <lineage>
        <taxon>Bacteria</taxon>
        <taxon>Pseudomonadati</taxon>
        <taxon>Pseudomonadota</taxon>
        <taxon>Alphaproteobacteria</taxon>
        <taxon>Rhodobacterales</taxon>
        <taxon>Paracoccaceae</taxon>
        <taxon>Pseudaestuariivita</taxon>
    </lineage>
</organism>
<name>A0A0L1JJQ8_9RHOB</name>
<evidence type="ECO:0008006" key="9">
    <source>
        <dbReference type="Google" id="ProtNLM"/>
    </source>
</evidence>
<keyword evidence="4 6" id="KW-1133">Transmembrane helix</keyword>
<keyword evidence="3 6" id="KW-0812">Transmembrane</keyword>
<comment type="subcellular location">
    <subcellularLocation>
        <location evidence="1">Cell membrane</location>
        <topology evidence="1">Multi-pass membrane protein</topology>
    </subcellularLocation>
</comment>
<keyword evidence="5 6" id="KW-0472">Membrane</keyword>
<feature type="transmembrane region" description="Helical" evidence="6">
    <location>
        <begin position="66"/>
        <end position="87"/>
    </location>
</feature>
<protein>
    <recommendedName>
        <fullName evidence="9">Diguanylate cyclase</fullName>
    </recommendedName>
</protein>
<dbReference type="GO" id="GO:0005886">
    <property type="term" value="C:plasma membrane"/>
    <property type="evidence" value="ECO:0007669"/>
    <property type="project" value="UniProtKB-SubCell"/>
</dbReference>
<evidence type="ECO:0000256" key="6">
    <source>
        <dbReference type="SAM" id="Phobius"/>
    </source>
</evidence>
<proteinExistence type="predicted"/>
<sequence length="151" mass="17025">MNQPDDERREDRKTRFLEISHSFEFVIVIVLFGAISLVVLLAMGRLGLGIYSFVAAPSRFSEAHAIQQLFGMVLTVLIALELGNSIMRHLRDNETIIQAREIILISLMAIVRKIMLVDLETEAALSLVWLGLATLTLAAAYWLMSQTERPR</sequence>
<accession>A0A0L1JJQ8</accession>
<dbReference type="InterPro" id="IPR020948">
    <property type="entry name" value="P_starv_induced_PsiE-like"/>
</dbReference>
<dbReference type="Proteomes" id="UP000036938">
    <property type="component" value="Unassembled WGS sequence"/>
</dbReference>
<evidence type="ECO:0000256" key="5">
    <source>
        <dbReference type="ARBA" id="ARBA00023136"/>
    </source>
</evidence>
<comment type="caution">
    <text evidence="7">The sequence shown here is derived from an EMBL/GenBank/DDBJ whole genome shotgun (WGS) entry which is preliminary data.</text>
</comment>
<feature type="transmembrane region" description="Helical" evidence="6">
    <location>
        <begin position="123"/>
        <end position="144"/>
    </location>
</feature>
<evidence type="ECO:0000256" key="2">
    <source>
        <dbReference type="ARBA" id="ARBA00022475"/>
    </source>
</evidence>
<dbReference type="STRING" id="1317121.ATO11_20070"/>
<evidence type="ECO:0000256" key="3">
    <source>
        <dbReference type="ARBA" id="ARBA00022692"/>
    </source>
</evidence>
<dbReference type="OrthoDB" id="598027at2"/>